<reference evidence="3" key="1">
    <citation type="submission" date="2021-01" db="EMBL/GenBank/DDBJ databases">
        <title>Caligus Genome Assembly.</title>
        <authorList>
            <person name="Gallardo-Escarate C."/>
        </authorList>
    </citation>
    <scope>NUCLEOTIDE SEQUENCE [LARGE SCALE GENOMIC DNA]</scope>
</reference>
<feature type="compositionally biased region" description="Low complexity" evidence="1">
    <location>
        <begin position="10"/>
        <end position="21"/>
    </location>
</feature>
<dbReference type="Proteomes" id="UP000595437">
    <property type="component" value="Chromosome 11"/>
</dbReference>
<feature type="region of interest" description="Disordered" evidence="1">
    <location>
        <begin position="1"/>
        <end position="99"/>
    </location>
</feature>
<evidence type="ECO:0000313" key="2">
    <source>
        <dbReference type="EMBL" id="QQP42518.1"/>
    </source>
</evidence>
<gene>
    <name evidence="2" type="ORF">FKW44_017210</name>
</gene>
<name>A0A7T8K109_CALRO</name>
<dbReference type="EMBL" id="CP045900">
    <property type="protein sequence ID" value="QQP42518.1"/>
    <property type="molecule type" value="Genomic_DNA"/>
</dbReference>
<accession>A0A7T8K109</accession>
<evidence type="ECO:0000313" key="3">
    <source>
        <dbReference type="Proteomes" id="UP000595437"/>
    </source>
</evidence>
<protein>
    <submittedName>
        <fullName evidence="2">Uncharacterized protein</fullName>
    </submittedName>
</protein>
<dbReference type="AlphaFoldDB" id="A0A7T8K109"/>
<organism evidence="2 3">
    <name type="scientific">Caligus rogercresseyi</name>
    <name type="common">Sea louse</name>
    <dbReference type="NCBI Taxonomy" id="217165"/>
    <lineage>
        <taxon>Eukaryota</taxon>
        <taxon>Metazoa</taxon>
        <taxon>Ecdysozoa</taxon>
        <taxon>Arthropoda</taxon>
        <taxon>Crustacea</taxon>
        <taxon>Multicrustacea</taxon>
        <taxon>Hexanauplia</taxon>
        <taxon>Copepoda</taxon>
        <taxon>Siphonostomatoida</taxon>
        <taxon>Caligidae</taxon>
        <taxon>Caligus</taxon>
    </lineage>
</organism>
<sequence length="99" mass="10635">MPTLPKRPQSGTSTPNTTPSTPKRELPPVPKRPLPPPSGKPPPLPPTPARGPPPPLPNDKRASFDIGQGGNGKGKNGHDRRKTRNISMDVETRSYIFSS</sequence>
<keyword evidence="3" id="KW-1185">Reference proteome</keyword>
<feature type="compositionally biased region" description="Pro residues" evidence="1">
    <location>
        <begin position="27"/>
        <end position="57"/>
    </location>
</feature>
<proteinExistence type="predicted"/>
<evidence type="ECO:0000256" key="1">
    <source>
        <dbReference type="SAM" id="MobiDB-lite"/>
    </source>
</evidence>